<evidence type="ECO:0000313" key="3">
    <source>
        <dbReference type="Proteomes" id="UP000494106"/>
    </source>
</evidence>
<evidence type="ECO:0000256" key="1">
    <source>
        <dbReference type="SAM" id="SignalP"/>
    </source>
</evidence>
<proteinExistence type="predicted"/>
<dbReference type="Pfam" id="PF07898">
    <property type="entry name" value="DUF1676"/>
    <property type="match status" value="1"/>
</dbReference>
<feature type="chain" id="PRO_5035943484" evidence="1">
    <location>
        <begin position="25"/>
        <end position="274"/>
    </location>
</feature>
<dbReference type="OrthoDB" id="7475263at2759"/>
<accession>A0A8S0YY19</accession>
<protein>
    <submittedName>
        <fullName evidence="2">Uncharacterized protein</fullName>
    </submittedName>
</protein>
<reference evidence="2 3" key="1">
    <citation type="submission" date="2020-04" db="EMBL/GenBank/DDBJ databases">
        <authorList>
            <person name="Wallbank WR R."/>
            <person name="Pardo Diaz C."/>
            <person name="Kozak K."/>
            <person name="Martin S."/>
            <person name="Jiggins C."/>
            <person name="Moest M."/>
            <person name="Warren A I."/>
            <person name="Byers J.R.P. K."/>
            <person name="Montejo-Kovacevich G."/>
            <person name="Yen C E."/>
        </authorList>
    </citation>
    <scope>NUCLEOTIDE SEQUENCE [LARGE SCALE GENOMIC DNA]</scope>
</reference>
<keyword evidence="3" id="KW-1185">Reference proteome</keyword>
<feature type="signal peptide" evidence="1">
    <location>
        <begin position="1"/>
        <end position="24"/>
    </location>
</feature>
<evidence type="ECO:0000313" key="2">
    <source>
        <dbReference type="EMBL" id="CAB3222938.1"/>
    </source>
</evidence>
<dbReference type="GO" id="GO:0016020">
    <property type="term" value="C:membrane"/>
    <property type="evidence" value="ECO:0007669"/>
    <property type="project" value="TreeGrafter"/>
</dbReference>
<dbReference type="Proteomes" id="UP000494106">
    <property type="component" value="Unassembled WGS sequence"/>
</dbReference>
<dbReference type="AlphaFoldDB" id="A0A8S0YY19"/>
<keyword evidence="1" id="KW-0732">Signal</keyword>
<organism evidence="2 3">
    <name type="scientific">Arctia plantaginis</name>
    <name type="common">Wood tiger moth</name>
    <name type="synonym">Phalaena plantaginis</name>
    <dbReference type="NCBI Taxonomy" id="874455"/>
    <lineage>
        <taxon>Eukaryota</taxon>
        <taxon>Metazoa</taxon>
        <taxon>Ecdysozoa</taxon>
        <taxon>Arthropoda</taxon>
        <taxon>Hexapoda</taxon>
        <taxon>Insecta</taxon>
        <taxon>Pterygota</taxon>
        <taxon>Neoptera</taxon>
        <taxon>Endopterygota</taxon>
        <taxon>Lepidoptera</taxon>
        <taxon>Glossata</taxon>
        <taxon>Ditrysia</taxon>
        <taxon>Noctuoidea</taxon>
        <taxon>Erebidae</taxon>
        <taxon>Arctiinae</taxon>
        <taxon>Arctia</taxon>
    </lineage>
</organism>
<name>A0A8S0YY19_ARCPL</name>
<gene>
    <name evidence="2" type="ORF">APLA_LOCUS1368</name>
</gene>
<comment type="caution">
    <text evidence="2">The sequence shown here is derived from an EMBL/GenBank/DDBJ whole genome shotgun (WGS) entry which is preliminary data.</text>
</comment>
<dbReference type="InterPro" id="IPR012464">
    <property type="entry name" value="DUF1676"/>
</dbReference>
<sequence length="274" mass="30243">MSPVKPSQFLQAFLLLTSLQHIHSIEDGYLRYVKDGCFLRGEALSCVKYKAVKITTKAIFGDSLNKNETIGANHMISFVSLDAETIDSLGIKEGKEVRRVSNEPRGILSEWAELAKYLMKLVQEFFKVKGLKVNLPEGARTVEEEVHDDARGKRKKLAVILPLLTLLATIKTKLLLVPVLLSVLLIKKLLLIAALLLPSVLSTLKACKHHHPMTHYSYFGSNDASDYSADYSNSYAHSATGGYGKDWASNRAYNMAKHRATAPPTYITAPGAAV</sequence>
<dbReference type="EMBL" id="CADEBC010000123">
    <property type="protein sequence ID" value="CAB3222938.1"/>
    <property type="molecule type" value="Genomic_DNA"/>
</dbReference>
<dbReference type="PANTHER" id="PTHR21879">
    <property type="entry name" value="FI03362P-RELATED-RELATED"/>
    <property type="match status" value="1"/>
</dbReference>
<dbReference type="PANTHER" id="PTHR21879:SF26">
    <property type="entry name" value="OSIRIS 1"/>
    <property type="match status" value="1"/>
</dbReference>